<keyword evidence="4" id="KW-1185">Reference proteome</keyword>
<dbReference type="InterPro" id="IPR046960">
    <property type="entry name" value="PPR_At4g14850-like_plant"/>
</dbReference>
<dbReference type="AlphaFoldDB" id="A0AAN8W2B8"/>
<protein>
    <submittedName>
        <fullName evidence="3">Pentatricopeptide repeat</fullName>
    </submittedName>
</protein>
<comment type="caution">
    <text evidence="3">The sequence shown here is derived from an EMBL/GenBank/DDBJ whole genome shotgun (WGS) entry which is preliminary data.</text>
</comment>
<evidence type="ECO:0000256" key="1">
    <source>
        <dbReference type="ARBA" id="ARBA00022737"/>
    </source>
</evidence>
<dbReference type="Pfam" id="PF01535">
    <property type="entry name" value="PPR"/>
    <property type="match status" value="2"/>
</dbReference>
<dbReference type="Gene3D" id="1.25.40.10">
    <property type="entry name" value="Tetratricopeptide repeat domain"/>
    <property type="match status" value="1"/>
</dbReference>
<gene>
    <name evidence="3" type="ORF">RJ641_027366</name>
</gene>
<dbReference type="InterPro" id="IPR002885">
    <property type="entry name" value="PPR_rpt"/>
</dbReference>
<name>A0AAN8W2B8_9MAGN</name>
<reference evidence="3 4" key="1">
    <citation type="submission" date="2023-12" db="EMBL/GenBank/DDBJ databases">
        <title>A high-quality genome assembly for Dillenia turbinata (Dilleniales).</title>
        <authorList>
            <person name="Chanderbali A."/>
        </authorList>
    </citation>
    <scope>NUCLEOTIDE SEQUENCE [LARGE SCALE GENOMIC DNA]</scope>
    <source>
        <strain evidence="3">LSX21</strain>
        <tissue evidence="3">Leaf</tissue>
    </source>
</reference>
<evidence type="ECO:0000313" key="4">
    <source>
        <dbReference type="Proteomes" id="UP001370490"/>
    </source>
</evidence>
<dbReference type="Proteomes" id="UP001370490">
    <property type="component" value="Unassembled WGS sequence"/>
</dbReference>
<dbReference type="PANTHER" id="PTHR47926">
    <property type="entry name" value="PENTATRICOPEPTIDE REPEAT-CONTAINING PROTEIN"/>
    <property type="match status" value="1"/>
</dbReference>
<accession>A0AAN8W2B8</accession>
<evidence type="ECO:0000313" key="3">
    <source>
        <dbReference type="EMBL" id="KAK6941989.1"/>
    </source>
</evidence>
<dbReference type="GO" id="GO:0009451">
    <property type="term" value="P:RNA modification"/>
    <property type="evidence" value="ECO:0007669"/>
    <property type="project" value="InterPro"/>
</dbReference>
<dbReference type="GO" id="GO:0003723">
    <property type="term" value="F:RNA binding"/>
    <property type="evidence" value="ECO:0007669"/>
    <property type="project" value="InterPro"/>
</dbReference>
<proteinExistence type="predicted"/>
<keyword evidence="1" id="KW-0677">Repeat</keyword>
<dbReference type="PROSITE" id="PS51375">
    <property type="entry name" value="PPR"/>
    <property type="match status" value="1"/>
</dbReference>
<dbReference type="NCBIfam" id="TIGR00756">
    <property type="entry name" value="PPR"/>
    <property type="match status" value="1"/>
</dbReference>
<organism evidence="3 4">
    <name type="scientific">Dillenia turbinata</name>
    <dbReference type="NCBI Taxonomy" id="194707"/>
    <lineage>
        <taxon>Eukaryota</taxon>
        <taxon>Viridiplantae</taxon>
        <taxon>Streptophyta</taxon>
        <taxon>Embryophyta</taxon>
        <taxon>Tracheophyta</taxon>
        <taxon>Spermatophyta</taxon>
        <taxon>Magnoliopsida</taxon>
        <taxon>eudicotyledons</taxon>
        <taxon>Gunneridae</taxon>
        <taxon>Pentapetalae</taxon>
        <taxon>Dilleniales</taxon>
        <taxon>Dilleniaceae</taxon>
        <taxon>Dillenia</taxon>
    </lineage>
</organism>
<feature type="repeat" description="PPR" evidence="2">
    <location>
        <begin position="9"/>
        <end position="43"/>
    </location>
</feature>
<evidence type="ECO:0000256" key="2">
    <source>
        <dbReference type="PROSITE-ProRule" id="PRU00708"/>
    </source>
</evidence>
<sequence length="130" mass="13888">MLAENVVPNEPTLAAALRACTSDGISDRALQLFKNMQLDGLKPDHVTVTSLLSASGSVGALLLGQQRHSHVGLVNEGLNYFNSMSKEHGLVPKPEHNVCVVDVLGRAGDLDRAQKFIDEMPIETDAMPAA</sequence>
<dbReference type="InterPro" id="IPR011990">
    <property type="entry name" value="TPR-like_helical_dom_sf"/>
</dbReference>
<dbReference type="EMBL" id="JBAMMX010000004">
    <property type="protein sequence ID" value="KAK6941989.1"/>
    <property type="molecule type" value="Genomic_DNA"/>
</dbReference>